<dbReference type="RefSeq" id="WP_116025531.1">
    <property type="nucleotide sequence ID" value="NZ_QTTT01000001.1"/>
</dbReference>
<protein>
    <submittedName>
        <fullName evidence="1">Uncharacterized protein</fullName>
    </submittedName>
</protein>
<organism evidence="1 2">
    <name type="scientific">Thermomonospora umbrina</name>
    <dbReference type="NCBI Taxonomy" id="111806"/>
    <lineage>
        <taxon>Bacteria</taxon>
        <taxon>Bacillati</taxon>
        <taxon>Actinomycetota</taxon>
        <taxon>Actinomycetes</taxon>
        <taxon>Streptosporangiales</taxon>
        <taxon>Thermomonosporaceae</taxon>
        <taxon>Thermomonospora</taxon>
    </lineage>
</organism>
<evidence type="ECO:0000313" key="1">
    <source>
        <dbReference type="EMBL" id="REF00373.1"/>
    </source>
</evidence>
<name>A0A3D9SWP4_9ACTN</name>
<dbReference type="Proteomes" id="UP000256661">
    <property type="component" value="Unassembled WGS sequence"/>
</dbReference>
<proteinExistence type="predicted"/>
<gene>
    <name evidence="1" type="ORF">DFJ69_5905</name>
</gene>
<comment type="caution">
    <text evidence="1">The sequence shown here is derived from an EMBL/GenBank/DDBJ whole genome shotgun (WGS) entry which is preliminary data.</text>
</comment>
<keyword evidence="2" id="KW-1185">Reference proteome</keyword>
<reference evidence="1 2" key="1">
    <citation type="submission" date="2018-08" db="EMBL/GenBank/DDBJ databases">
        <title>Sequencing the genomes of 1000 actinobacteria strains.</title>
        <authorList>
            <person name="Klenk H.-P."/>
        </authorList>
    </citation>
    <scope>NUCLEOTIDE SEQUENCE [LARGE SCALE GENOMIC DNA]</scope>
    <source>
        <strain evidence="1 2">DSM 43927</strain>
    </source>
</reference>
<dbReference type="EMBL" id="QTTT01000001">
    <property type="protein sequence ID" value="REF00373.1"/>
    <property type="molecule type" value="Genomic_DNA"/>
</dbReference>
<accession>A0A3D9SWP4</accession>
<sequence>MAVDSRPIADIVGPVAAREFDAAKDVYKRTLLEWALRLPSLSDARFLTECRGSTLYAEAHARVMREHRYTPSPTAPCTCRASGHR</sequence>
<dbReference type="AlphaFoldDB" id="A0A3D9SWP4"/>
<evidence type="ECO:0000313" key="2">
    <source>
        <dbReference type="Proteomes" id="UP000256661"/>
    </source>
</evidence>